<dbReference type="EMBL" id="CP011071">
    <property type="protein sequence ID" value="AKA36332.1"/>
    <property type="molecule type" value="Genomic_DNA"/>
</dbReference>
<dbReference type="Pfam" id="PF01627">
    <property type="entry name" value="Hpt"/>
    <property type="match status" value="1"/>
</dbReference>
<dbReference type="HOGENOM" id="CLU_1893867_0_0_10"/>
<keyword evidence="3" id="KW-1185">Reference proteome</keyword>
<name>A0A0D5YVI7_9FLAO</name>
<reference evidence="2 3" key="1">
    <citation type="submission" date="2015-03" db="EMBL/GenBank/DDBJ databases">
        <title>Complete genome sequence of Muricauda lutaonensis CC-HSB-11T, isolated from a coastal hot spring.</title>
        <authorList>
            <person name="Kim K.M."/>
        </authorList>
    </citation>
    <scope>NUCLEOTIDE SEQUENCE [LARGE SCALE GENOMIC DNA]</scope>
    <source>
        <strain evidence="2 3">CC-HSB-11</strain>
    </source>
</reference>
<dbReference type="KEGG" id="mlt:VC82_2777"/>
<dbReference type="STRING" id="516051.VC82_2777"/>
<dbReference type="AlphaFoldDB" id="A0A0D5YVI7"/>
<dbReference type="Proteomes" id="UP000032726">
    <property type="component" value="Chromosome"/>
</dbReference>
<feature type="domain" description="HPt" evidence="1">
    <location>
        <begin position="39"/>
        <end position="95"/>
    </location>
</feature>
<dbReference type="SUPFAM" id="SSF47226">
    <property type="entry name" value="Histidine-containing phosphotransfer domain, HPT domain"/>
    <property type="match status" value="1"/>
</dbReference>
<dbReference type="Gene3D" id="1.20.120.160">
    <property type="entry name" value="HPT domain"/>
    <property type="match status" value="1"/>
</dbReference>
<organism evidence="2 3">
    <name type="scientific">Flagellimonas lutaonensis</name>
    <dbReference type="NCBI Taxonomy" id="516051"/>
    <lineage>
        <taxon>Bacteria</taxon>
        <taxon>Pseudomonadati</taxon>
        <taxon>Bacteroidota</taxon>
        <taxon>Flavobacteriia</taxon>
        <taxon>Flavobacteriales</taxon>
        <taxon>Flavobacteriaceae</taxon>
        <taxon>Flagellimonas</taxon>
    </lineage>
</organism>
<dbReference type="InterPro" id="IPR008207">
    <property type="entry name" value="Sig_transdc_His_kin_Hpt_dom"/>
</dbReference>
<accession>A0A0D5YVI7</accession>
<evidence type="ECO:0000259" key="1">
    <source>
        <dbReference type="Pfam" id="PF01627"/>
    </source>
</evidence>
<dbReference type="OrthoDB" id="1442255at2"/>
<dbReference type="RefSeq" id="WP_045802885.1">
    <property type="nucleotide sequence ID" value="NZ_CP011071.1"/>
</dbReference>
<protein>
    <recommendedName>
        <fullName evidence="1">HPt domain-containing protein</fullName>
    </recommendedName>
</protein>
<evidence type="ECO:0000313" key="2">
    <source>
        <dbReference type="EMBL" id="AKA36332.1"/>
    </source>
</evidence>
<dbReference type="GO" id="GO:0000160">
    <property type="term" value="P:phosphorelay signal transduction system"/>
    <property type="evidence" value="ECO:0007669"/>
    <property type="project" value="InterPro"/>
</dbReference>
<gene>
    <name evidence="2" type="ORF">VC82_2777</name>
</gene>
<sequence length="134" mass="15642">MATKITIQQFESQLKNAEQPFDIKNLLTECMGQVALLEELIRLFKQNVLEFIGNLKVHLTNEDMKGLAFACHKMKSGIKMMKAHGLLQIVEQIDLESKTGKDLKHLNFLYNHFIDEYSRLEKQIDRECDEMKNQ</sequence>
<evidence type="ECO:0000313" key="3">
    <source>
        <dbReference type="Proteomes" id="UP000032726"/>
    </source>
</evidence>
<proteinExistence type="predicted"/>
<dbReference type="InterPro" id="IPR036641">
    <property type="entry name" value="HPT_dom_sf"/>
</dbReference>
<dbReference type="GO" id="GO:0004672">
    <property type="term" value="F:protein kinase activity"/>
    <property type="evidence" value="ECO:0007669"/>
    <property type="project" value="UniProtKB-ARBA"/>
</dbReference>